<evidence type="ECO:0000313" key="2">
    <source>
        <dbReference type="EMBL" id="SFG96694.1"/>
    </source>
</evidence>
<evidence type="ECO:0000313" key="3">
    <source>
        <dbReference type="Proteomes" id="UP000198623"/>
    </source>
</evidence>
<accession>A0A1I2W5N0</accession>
<dbReference type="InterPro" id="IPR018968">
    <property type="entry name" value="Phasin"/>
</dbReference>
<dbReference type="AlphaFoldDB" id="A0A1I2W5N0"/>
<feature type="domain" description="Phasin" evidence="1">
    <location>
        <begin position="5"/>
        <end position="82"/>
    </location>
</feature>
<gene>
    <name evidence="2" type="ORF">SAMN05216175_12243</name>
</gene>
<name>A0A1I2W5N0_9GAMM</name>
<dbReference type="EMBL" id="FOOU01000022">
    <property type="protein sequence ID" value="SFG96694.1"/>
    <property type="molecule type" value="Genomic_DNA"/>
</dbReference>
<organism evidence="2 3">
    <name type="scientific">Neptunomonas qingdaonensis</name>
    <dbReference type="NCBI Taxonomy" id="1045558"/>
    <lineage>
        <taxon>Bacteria</taxon>
        <taxon>Pseudomonadati</taxon>
        <taxon>Pseudomonadota</taxon>
        <taxon>Gammaproteobacteria</taxon>
        <taxon>Oceanospirillales</taxon>
        <taxon>Oceanospirillaceae</taxon>
        <taxon>Neptunomonas</taxon>
    </lineage>
</organism>
<protein>
    <submittedName>
        <fullName evidence="2">Phasin protein</fullName>
    </submittedName>
</protein>
<sequence length="103" mass="11429">MIADINKSAAEKLIAVQTEYMTDLFNTGQAQILALSSVREPKEGFELQIKFFKELDAKLANIAEKEMTMLSEAKEQLIDVPETNISGMPDMYGIADATTRKNA</sequence>
<dbReference type="Proteomes" id="UP000198623">
    <property type="component" value="Unassembled WGS sequence"/>
</dbReference>
<keyword evidence="3" id="KW-1185">Reference proteome</keyword>
<proteinExistence type="predicted"/>
<evidence type="ECO:0000259" key="1">
    <source>
        <dbReference type="Pfam" id="PF09361"/>
    </source>
</evidence>
<dbReference type="STRING" id="1045558.SAMN05216175_12243"/>
<dbReference type="Pfam" id="PF09361">
    <property type="entry name" value="Phasin_2"/>
    <property type="match status" value="1"/>
</dbReference>
<reference evidence="3" key="1">
    <citation type="submission" date="2016-10" db="EMBL/GenBank/DDBJ databases">
        <authorList>
            <person name="Varghese N."/>
            <person name="Submissions S."/>
        </authorList>
    </citation>
    <scope>NUCLEOTIDE SEQUENCE [LARGE SCALE GENOMIC DNA]</scope>
    <source>
        <strain evidence="3">CGMCC 1.10971</strain>
    </source>
</reference>